<gene>
    <name evidence="3" type="ORF">L2689_15695</name>
</gene>
<evidence type="ECO:0000313" key="4">
    <source>
        <dbReference type="Proteomes" id="UP001203212"/>
    </source>
</evidence>
<protein>
    <recommendedName>
        <fullName evidence="5">DUF2057 domain-containing protein</fullName>
    </recommendedName>
</protein>
<name>A0ABT0L4P2_9GAMM</name>
<organism evidence="3 4">
    <name type="scientific">Shewanella aestuarii</name>
    <dbReference type="NCBI Taxonomy" id="1028752"/>
    <lineage>
        <taxon>Bacteria</taxon>
        <taxon>Pseudomonadati</taxon>
        <taxon>Pseudomonadota</taxon>
        <taxon>Gammaproteobacteria</taxon>
        <taxon>Alteromonadales</taxon>
        <taxon>Shewanellaceae</taxon>
        <taxon>Shewanella</taxon>
    </lineage>
</organism>
<feature type="chain" id="PRO_5046784582" description="DUF2057 domain-containing protein" evidence="2">
    <location>
        <begin position="25"/>
        <end position="412"/>
    </location>
</feature>
<proteinExistence type="predicted"/>
<accession>A0ABT0L4P2</accession>
<dbReference type="InterPro" id="IPR020012">
    <property type="entry name" value="LysM_FimV"/>
</dbReference>
<evidence type="ECO:0000313" key="3">
    <source>
        <dbReference type="EMBL" id="MCL1118673.1"/>
    </source>
</evidence>
<dbReference type="Proteomes" id="UP001203212">
    <property type="component" value="Unassembled WGS sequence"/>
</dbReference>
<dbReference type="NCBIfam" id="TIGR03505">
    <property type="entry name" value="FimV_core"/>
    <property type="match status" value="1"/>
</dbReference>
<feature type="signal peptide" evidence="2">
    <location>
        <begin position="1"/>
        <end position="24"/>
    </location>
</feature>
<evidence type="ECO:0000256" key="2">
    <source>
        <dbReference type="SAM" id="SignalP"/>
    </source>
</evidence>
<feature type="region of interest" description="Disordered" evidence="1">
    <location>
        <begin position="158"/>
        <end position="178"/>
    </location>
</feature>
<dbReference type="RefSeq" id="WP_188842487.1">
    <property type="nucleotide sequence ID" value="NZ_BMOT01000009.1"/>
</dbReference>
<reference evidence="3 4" key="1">
    <citation type="submission" date="2022-01" db="EMBL/GenBank/DDBJ databases">
        <title>Whole genome-based taxonomy of the Shewanellaceae.</title>
        <authorList>
            <person name="Martin-Rodriguez A.J."/>
        </authorList>
    </citation>
    <scope>NUCLEOTIDE SEQUENCE [LARGE SCALE GENOMIC DNA]</scope>
    <source>
        <strain evidence="3 4">JCM 17801</strain>
    </source>
</reference>
<dbReference type="EMBL" id="JAKILK010000013">
    <property type="protein sequence ID" value="MCL1118673.1"/>
    <property type="molecule type" value="Genomic_DNA"/>
</dbReference>
<evidence type="ECO:0000256" key="1">
    <source>
        <dbReference type="SAM" id="MobiDB-lite"/>
    </source>
</evidence>
<evidence type="ECO:0008006" key="5">
    <source>
        <dbReference type="Google" id="ProtNLM"/>
    </source>
</evidence>
<sequence length="412" mass="45346">MKISQICFALAGLAIGSLSQSVIADVSHIGIEAMGFEAGELPKLNVNVVSDHNDASLLTFYIRQKYKNTVVLEKLLVDDHKENTFILHGEEKIIDPNSSLIVSEYRDGKWQQYSPVSLFDGDVNKVSANLQDNQPVAIKTMKSSDTYKQNYQAVAKENQAKPEYDYQPSTSAASNELSSPAVQVQIPLDCMINKTSTDTLWTLASNNAKAWGTNVFGAMVAIYQTNPSAFINQNIKKLKADSQLACPSAETLAQFTSPNQDKKTFDALVINSLPQSNSAQENSVDIALKEDEPQSAKNELVEASNEELTSPEEVETVIEEQLTSTECSIDKQPDDSLWSVAATYHKSWNTNIFGAMLAIYDANPNAFAQQKINFLRADAKLSCPSKDILEQYHDAQADKVKFDDLVAAHTTS</sequence>
<feature type="compositionally biased region" description="Polar residues" evidence="1">
    <location>
        <begin position="167"/>
        <end position="178"/>
    </location>
</feature>
<keyword evidence="4" id="KW-1185">Reference proteome</keyword>
<keyword evidence="2" id="KW-0732">Signal</keyword>
<comment type="caution">
    <text evidence="3">The sequence shown here is derived from an EMBL/GenBank/DDBJ whole genome shotgun (WGS) entry which is preliminary data.</text>
</comment>